<name>A0AAU8DRB2_9ACTN</name>
<protein>
    <submittedName>
        <fullName evidence="3">SufE family protein</fullName>
    </submittedName>
</protein>
<dbReference type="Pfam" id="PF02657">
    <property type="entry name" value="SufE"/>
    <property type="match status" value="1"/>
</dbReference>
<feature type="domain" description="Fe-S metabolism associated" evidence="2">
    <location>
        <begin position="17"/>
        <end position="144"/>
    </location>
</feature>
<dbReference type="Gene3D" id="3.90.1010.10">
    <property type="match status" value="1"/>
</dbReference>
<dbReference type="PANTHER" id="PTHR43597:SF5">
    <property type="entry name" value="SUFE-LIKE PROTEIN 2, CHLOROPLASTIC"/>
    <property type="match status" value="1"/>
</dbReference>
<sequence>MTADQLPLPAGLAQIAEEFAELAPSDRLLMLLEFSDGLPALPAALAEHPELLEPVPECQSPIFLATEVDGTGPTATVSLFFSAPPEAPTTRGFAGILHEGLDGRPASEIVAVPADFPLRLSLTDAVSPLRLRGMSGMLSRIQRQVHQRAQL</sequence>
<proteinExistence type="inferred from homology"/>
<dbReference type="RefSeq" id="WP_353650462.1">
    <property type="nucleotide sequence ID" value="NZ_CP159218.1"/>
</dbReference>
<dbReference type="EMBL" id="CP159218">
    <property type="protein sequence ID" value="XCG64850.1"/>
    <property type="molecule type" value="Genomic_DNA"/>
</dbReference>
<dbReference type="AlphaFoldDB" id="A0AAU8DRB2"/>
<gene>
    <name evidence="3" type="ORF">ABLG96_05920</name>
</gene>
<comment type="similarity">
    <text evidence="1">Belongs to the SufE family.</text>
</comment>
<accession>A0AAU8DRB2</accession>
<reference evidence="3" key="1">
    <citation type="submission" date="2024-05" db="EMBL/GenBank/DDBJ databases">
        <authorList>
            <person name="Cai S.Y."/>
            <person name="Jin L.M."/>
            <person name="Li H.R."/>
        </authorList>
    </citation>
    <scope>NUCLEOTIDE SEQUENCE</scope>
    <source>
        <strain evidence="3">A5-74</strain>
    </source>
</reference>
<dbReference type="InterPro" id="IPR003808">
    <property type="entry name" value="Fe-S_metab-assoc_dom"/>
</dbReference>
<organism evidence="3">
    <name type="scientific">Nakamurella sp. A5-74</name>
    <dbReference type="NCBI Taxonomy" id="3158264"/>
    <lineage>
        <taxon>Bacteria</taxon>
        <taxon>Bacillati</taxon>
        <taxon>Actinomycetota</taxon>
        <taxon>Actinomycetes</taxon>
        <taxon>Nakamurellales</taxon>
        <taxon>Nakamurellaceae</taxon>
        <taxon>Nakamurella</taxon>
    </lineage>
</organism>
<evidence type="ECO:0000256" key="1">
    <source>
        <dbReference type="ARBA" id="ARBA00010282"/>
    </source>
</evidence>
<evidence type="ECO:0000313" key="3">
    <source>
        <dbReference type="EMBL" id="XCG64850.1"/>
    </source>
</evidence>
<dbReference type="SUPFAM" id="SSF82649">
    <property type="entry name" value="SufE/NifU"/>
    <property type="match status" value="1"/>
</dbReference>
<evidence type="ECO:0000259" key="2">
    <source>
        <dbReference type="Pfam" id="PF02657"/>
    </source>
</evidence>
<dbReference type="PANTHER" id="PTHR43597">
    <property type="entry name" value="SULFUR ACCEPTOR PROTEIN CSDE"/>
    <property type="match status" value="1"/>
</dbReference>